<gene>
    <name evidence="2" type="ordered locus">RHA1_ro00749</name>
</gene>
<feature type="region of interest" description="Disordered" evidence="1">
    <location>
        <begin position="36"/>
        <end position="71"/>
    </location>
</feature>
<name>Q0SIQ2_RHOJR</name>
<evidence type="ECO:0000256" key="1">
    <source>
        <dbReference type="SAM" id="MobiDB-lite"/>
    </source>
</evidence>
<sequence length="598" mass="65751">MASDSRRAVAARDIGRDSRLRAVARCGDQARRVRAHGVVDDSGNSQFSHSQGLPERSLPTADGPSRVGGTKGVLRVLGRSRRGTRRYAARILTAHSEETVIELSDAQRGQPRQAARRGGRPDPPRRRAATADAHIVLPTIDGQSFASLRRRATPRAERYALGKRLRKQAPRSTLGEWRAPDDRPDVVDQIGVSHQGRVESLIPVRVGRMAASPYGFLRGTAIVMAQDLAGLPATGIQPVICGDAHLGNFGFYASPERDLVLDLNDFDEAHPGGWEWDLRRLTASIWVAGRQNSATEGQCESAVQSCVATYREHVRWLAEQPLLARSFERLDLDRLQTTASDESLRHEITRAAERARRRVSDRALPRFTEQDETGRRIVEEPPLITRVSEAEAEQIAAGLDEYLTTLPSHWARLLSGYTVVDVAHKVVGVGSVGLRAYVVLCEGSSADDVVFLQLKQARRSVVARFVHGESAWHDHQGRRVVEYQQALQTVSDPLLGWTTVEGRQYYVRQFRNMKGAVPIDHLSAAALTDYAGICGRLLAKGHARTSGASMIGGYVGKSDTLVVALSRFAHAYADQTERDHATLVDAVKRGKLPCEPPT</sequence>
<evidence type="ECO:0000313" key="2">
    <source>
        <dbReference type="EMBL" id="ABG92584.1"/>
    </source>
</evidence>
<dbReference type="KEGG" id="rha:RHA1_ro00749"/>
<evidence type="ECO:0008006" key="4">
    <source>
        <dbReference type="Google" id="ProtNLM"/>
    </source>
</evidence>
<proteinExistence type="predicted"/>
<reference evidence="3" key="1">
    <citation type="journal article" date="2006" name="Proc. Natl. Acad. Sci. U.S.A.">
        <title>The complete genome of Rhodococcus sp. RHA1 provides insights into a catabolic powerhouse.</title>
        <authorList>
            <person name="McLeod M.P."/>
            <person name="Warren R.L."/>
            <person name="Hsiao W.W.L."/>
            <person name="Araki N."/>
            <person name="Myhre M."/>
            <person name="Fernandes C."/>
            <person name="Miyazawa D."/>
            <person name="Wong W."/>
            <person name="Lillquist A.L."/>
            <person name="Wang D."/>
            <person name="Dosanjh M."/>
            <person name="Hara H."/>
            <person name="Petrescu A."/>
            <person name="Morin R.D."/>
            <person name="Yang G."/>
            <person name="Stott J.M."/>
            <person name="Schein J.E."/>
            <person name="Shin H."/>
            <person name="Smailus D."/>
            <person name="Siddiqui A.S."/>
            <person name="Marra M.A."/>
            <person name="Jones S.J.M."/>
            <person name="Holt R."/>
            <person name="Brinkman F.S.L."/>
            <person name="Miyauchi K."/>
            <person name="Fukuda M."/>
            <person name="Davies J.E."/>
            <person name="Mohn W.W."/>
            <person name="Eltis L.D."/>
        </authorList>
    </citation>
    <scope>NUCLEOTIDE SEQUENCE [LARGE SCALE GENOMIC DNA]</scope>
    <source>
        <strain evidence="3">RHA1</strain>
    </source>
</reference>
<dbReference type="HOGENOM" id="CLU_032121_0_0_11"/>
<dbReference type="Proteomes" id="UP000008710">
    <property type="component" value="Chromosome"/>
</dbReference>
<dbReference type="AlphaFoldDB" id="Q0SIQ2"/>
<accession>Q0SIQ2</accession>
<organism evidence="2 3">
    <name type="scientific">Rhodococcus jostii (strain RHA1)</name>
    <dbReference type="NCBI Taxonomy" id="101510"/>
    <lineage>
        <taxon>Bacteria</taxon>
        <taxon>Bacillati</taxon>
        <taxon>Actinomycetota</taxon>
        <taxon>Actinomycetes</taxon>
        <taxon>Mycobacteriales</taxon>
        <taxon>Nocardiaceae</taxon>
        <taxon>Rhodococcus</taxon>
    </lineage>
</organism>
<feature type="compositionally biased region" description="Polar residues" evidence="1">
    <location>
        <begin position="42"/>
        <end position="51"/>
    </location>
</feature>
<feature type="region of interest" description="Disordered" evidence="1">
    <location>
        <begin position="102"/>
        <end position="129"/>
    </location>
</feature>
<protein>
    <recommendedName>
        <fullName evidence="4">DUF2252 domain-containing protein</fullName>
    </recommendedName>
</protein>
<dbReference type="PANTHER" id="PTHR39441:SF1">
    <property type="entry name" value="DUF2252 DOMAIN-CONTAINING PROTEIN"/>
    <property type="match status" value="1"/>
</dbReference>
<evidence type="ECO:0000313" key="3">
    <source>
        <dbReference type="Proteomes" id="UP000008710"/>
    </source>
</evidence>
<dbReference type="EMBL" id="CP000431">
    <property type="protein sequence ID" value="ABG92584.1"/>
    <property type="molecule type" value="Genomic_DNA"/>
</dbReference>
<dbReference type="eggNOG" id="COG4320">
    <property type="taxonomic scope" value="Bacteria"/>
</dbReference>
<dbReference type="PANTHER" id="PTHR39441">
    <property type="entry name" value="DUF2252 DOMAIN-CONTAINING PROTEIN"/>
    <property type="match status" value="1"/>
</dbReference>
<dbReference type="Pfam" id="PF10009">
    <property type="entry name" value="DUF2252"/>
    <property type="match status" value="1"/>
</dbReference>
<dbReference type="InterPro" id="IPR018721">
    <property type="entry name" value="DUF2252"/>
</dbReference>